<dbReference type="InterPro" id="IPR003660">
    <property type="entry name" value="HAMP_dom"/>
</dbReference>
<dbReference type="InterPro" id="IPR005467">
    <property type="entry name" value="His_kinase_dom"/>
</dbReference>
<dbReference type="InterPro" id="IPR036890">
    <property type="entry name" value="HATPase_C_sf"/>
</dbReference>
<evidence type="ECO:0000256" key="5">
    <source>
        <dbReference type="ARBA" id="ARBA00022553"/>
    </source>
</evidence>
<dbReference type="SUPFAM" id="SSF47384">
    <property type="entry name" value="Homodimeric domain of signal transducing histidine kinase"/>
    <property type="match status" value="1"/>
</dbReference>
<evidence type="ECO:0000256" key="3">
    <source>
        <dbReference type="ARBA" id="ARBA00012438"/>
    </source>
</evidence>
<dbReference type="GO" id="GO:0006355">
    <property type="term" value="P:regulation of DNA-templated transcription"/>
    <property type="evidence" value="ECO:0007669"/>
    <property type="project" value="InterPro"/>
</dbReference>
<dbReference type="SMART" id="SM00387">
    <property type="entry name" value="HATPase_c"/>
    <property type="match status" value="1"/>
</dbReference>
<dbReference type="InterPro" id="IPR036097">
    <property type="entry name" value="HisK_dim/P_sf"/>
</dbReference>
<dbReference type="GO" id="GO:0000155">
    <property type="term" value="F:phosphorelay sensor kinase activity"/>
    <property type="evidence" value="ECO:0007669"/>
    <property type="project" value="InterPro"/>
</dbReference>
<feature type="transmembrane region" description="Helical" evidence="14">
    <location>
        <begin position="115"/>
        <end position="140"/>
    </location>
</feature>
<dbReference type="InterPro" id="IPR035965">
    <property type="entry name" value="PAS-like_dom_sf"/>
</dbReference>
<evidence type="ECO:0000256" key="14">
    <source>
        <dbReference type="SAM" id="Phobius"/>
    </source>
</evidence>
<organism evidence="18 19">
    <name type="scientific">Ochrobactrum soli</name>
    <dbReference type="NCBI Taxonomy" id="2448455"/>
    <lineage>
        <taxon>Bacteria</taxon>
        <taxon>Pseudomonadati</taxon>
        <taxon>Pseudomonadota</taxon>
        <taxon>Alphaproteobacteria</taxon>
        <taxon>Hyphomicrobiales</taxon>
        <taxon>Brucellaceae</taxon>
        <taxon>Brucella/Ochrobactrum group</taxon>
        <taxon>Ochrobactrum</taxon>
    </lineage>
</organism>
<dbReference type="GO" id="GO:0005524">
    <property type="term" value="F:ATP binding"/>
    <property type="evidence" value="ECO:0007669"/>
    <property type="project" value="UniProtKB-KW"/>
</dbReference>
<evidence type="ECO:0000256" key="12">
    <source>
        <dbReference type="ARBA" id="ARBA00023012"/>
    </source>
</evidence>
<evidence type="ECO:0000313" key="19">
    <source>
        <dbReference type="Proteomes" id="UP000246073"/>
    </source>
</evidence>
<protein>
    <recommendedName>
        <fullName evidence="3">histidine kinase</fullName>
        <ecNumber evidence="3">2.7.13.3</ecNumber>
    </recommendedName>
</protein>
<dbReference type="InterPro" id="IPR017232">
    <property type="entry name" value="NtrY"/>
</dbReference>
<evidence type="ECO:0000256" key="4">
    <source>
        <dbReference type="ARBA" id="ARBA00022475"/>
    </source>
</evidence>
<dbReference type="InterPro" id="IPR013767">
    <property type="entry name" value="PAS_fold"/>
</dbReference>
<sequence length="771" mass="84035">MRCIDATLLGIMVNMNAANLTTDMDKTEKTSRKGEGRRLLALPGIITVVSALITASISFAILIGITPITPDRTVTLALVIINVALILFLILLICREVYRIVTARRSGKAASRLHVRIVALFSLIAAVPAIVVAIVASVTLNLGLDRWFDTNTRDIVNSSQSLTTAYIRETALNLQSTSYSMLQDLDAQRTLYSLDRGGFIELMTLQTRGRGLLGAFLVRENGSIVVKSGTGLETRLPPPTEDALKTATDGKPVIIPPGNSNFVGAIIKMREIPDVFLYTVRAVDPQILDAMRLMEANTQRYQAMDANRIPTQIAFALLYFGLTLIVLLSAIWTGIAVADRLVRPIRLLIGAADDVTAGDLDVSVPVRSSDGDVGALSGTFNNMVAELKSQRNELISAKDQIDERRRFSEAVLSGVTAGVIGIETDGSISILNRSAEHMFGVVSEDAVGKSLSSIAPEVGQAFEVARTADKPVHREQVSMTRSGVARTFNVQVTVEDIESEDHSYVVTVDDITDLVQAQRTSAWADVARRIAHEIKNPLTPIQLSAERIRRRYGKVITEDREVFDQCTDTIIRQVGDIGRMVDEFSAFARMPKPEMRQMDMREALREASFLIEVSRSDIKFENDFGPEKLAGSFDSRLIGQAFGNVIKNASEAIDAVAKEDRGEGHILIRSYKADGQLFVDVIDNGKGLPGDDRQKLLEPYMTTREKGTGLGLAIVRKIVEDHGGHLELHDAPADFHGGRGAMIRMVFPDTQAGTPGAANGNDETKIAGQVN</sequence>
<dbReference type="InterPro" id="IPR003594">
    <property type="entry name" value="HATPase_dom"/>
</dbReference>
<proteinExistence type="predicted"/>
<evidence type="ECO:0000256" key="1">
    <source>
        <dbReference type="ARBA" id="ARBA00000085"/>
    </source>
</evidence>
<dbReference type="Pfam" id="PF00989">
    <property type="entry name" value="PAS"/>
    <property type="match status" value="1"/>
</dbReference>
<keyword evidence="7 14" id="KW-0812">Transmembrane</keyword>
<dbReference type="PROSITE" id="PS50109">
    <property type="entry name" value="HIS_KIN"/>
    <property type="match status" value="1"/>
</dbReference>
<keyword evidence="6 18" id="KW-0808">Transferase</keyword>
<keyword evidence="8" id="KW-0547">Nucleotide-binding</keyword>
<evidence type="ECO:0000256" key="2">
    <source>
        <dbReference type="ARBA" id="ARBA00004651"/>
    </source>
</evidence>
<evidence type="ECO:0000256" key="6">
    <source>
        <dbReference type="ARBA" id="ARBA00022679"/>
    </source>
</evidence>
<evidence type="ECO:0000256" key="11">
    <source>
        <dbReference type="ARBA" id="ARBA00022989"/>
    </source>
</evidence>
<dbReference type="CDD" id="cd00082">
    <property type="entry name" value="HisKA"/>
    <property type="match status" value="1"/>
</dbReference>
<dbReference type="PRINTS" id="PR00344">
    <property type="entry name" value="BCTRLSENSOR"/>
</dbReference>
<keyword evidence="13 14" id="KW-0472">Membrane</keyword>
<evidence type="ECO:0000256" key="9">
    <source>
        <dbReference type="ARBA" id="ARBA00022777"/>
    </source>
</evidence>
<evidence type="ECO:0000259" key="17">
    <source>
        <dbReference type="PROSITE" id="PS50885"/>
    </source>
</evidence>
<feature type="domain" description="PAS" evidence="16">
    <location>
        <begin position="404"/>
        <end position="457"/>
    </location>
</feature>
<comment type="subcellular location">
    <subcellularLocation>
        <location evidence="2">Cell membrane</location>
        <topology evidence="2">Multi-pass membrane protein</topology>
    </subcellularLocation>
</comment>
<dbReference type="InterPro" id="IPR000014">
    <property type="entry name" value="PAS"/>
</dbReference>
<dbReference type="EMBL" id="OOFM01000005">
    <property type="protein sequence ID" value="SPL65284.1"/>
    <property type="molecule type" value="Genomic_DNA"/>
</dbReference>
<name>A0A2P9HMG2_9HYPH</name>
<dbReference type="AlphaFoldDB" id="A0A2P9HMG2"/>
<evidence type="ECO:0000313" key="18">
    <source>
        <dbReference type="EMBL" id="SPL65284.1"/>
    </source>
</evidence>
<dbReference type="PANTHER" id="PTHR43065:SF10">
    <property type="entry name" value="PEROXIDE STRESS-ACTIVATED HISTIDINE KINASE MAK3"/>
    <property type="match status" value="1"/>
</dbReference>
<dbReference type="Gene3D" id="1.10.287.130">
    <property type="match status" value="1"/>
</dbReference>
<dbReference type="PROSITE" id="PS50885">
    <property type="entry name" value="HAMP"/>
    <property type="match status" value="1"/>
</dbReference>
<dbReference type="InterPro" id="IPR045671">
    <property type="entry name" value="NtrY-like_N"/>
</dbReference>
<keyword evidence="4" id="KW-1003">Cell membrane</keyword>
<dbReference type="SUPFAM" id="SSF55874">
    <property type="entry name" value="ATPase domain of HSP90 chaperone/DNA topoisomerase II/histidine kinase"/>
    <property type="match status" value="1"/>
</dbReference>
<dbReference type="Proteomes" id="UP000246073">
    <property type="component" value="Unassembled WGS sequence"/>
</dbReference>
<dbReference type="Pfam" id="PF00512">
    <property type="entry name" value="HisKA"/>
    <property type="match status" value="1"/>
</dbReference>
<evidence type="ECO:0000259" key="16">
    <source>
        <dbReference type="PROSITE" id="PS50112"/>
    </source>
</evidence>
<evidence type="ECO:0000256" key="7">
    <source>
        <dbReference type="ARBA" id="ARBA00022692"/>
    </source>
</evidence>
<dbReference type="SUPFAM" id="SSF55785">
    <property type="entry name" value="PYP-like sensor domain (PAS domain)"/>
    <property type="match status" value="1"/>
</dbReference>
<feature type="domain" description="HAMP" evidence="17">
    <location>
        <begin position="339"/>
        <end position="392"/>
    </location>
</feature>
<keyword evidence="10" id="KW-0067">ATP-binding</keyword>
<dbReference type="Pfam" id="PF19312">
    <property type="entry name" value="NtrY_N"/>
    <property type="match status" value="1"/>
</dbReference>
<evidence type="ECO:0000256" key="10">
    <source>
        <dbReference type="ARBA" id="ARBA00022840"/>
    </source>
</evidence>
<evidence type="ECO:0000256" key="8">
    <source>
        <dbReference type="ARBA" id="ARBA00022741"/>
    </source>
</evidence>
<dbReference type="EC" id="2.7.13.3" evidence="3"/>
<dbReference type="SMART" id="SM00304">
    <property type="entry name" value="HAMP"/>
    <property type="match status" value="1"/>
</dbReference>
<dbReference type="PANTHER" id="PTHR43065">
    <property type="entry name" value="SENSOR HISTIDINE KINASE"/>
    <property type="match status" value="1"/>
</dbReference>
<comment type="catalytic activity">
    <reaction evidence="1">
        <text>ATP + protein L-histidine = ADP + protein N-phospho-L-histidine.</text>
        <dbReference type="EC" id="2.7.13.3"/>
    </reaction>
</comment>
<dbReference type="InterPro" id="IPR003661">
    <property type="entry name" value="HisK_dim/P_dom"/>
</dbReference>
<evidence type="ECO:0000259" key="15">
    <source>
        <dbReference type="PROSITE" id="PS50109"/>
    </source>
</evidence>
<dbReference type="PIRSF" id="PIRSF037532">
    <property type="entry name" value="STHK_NtrY"/>
    <property type="match status" value="1"/>
</dbReference>
<keyword evidence="5" id="KW-0597">Phosphoprotein</keyword>
<dbReference type="Gene3D" id="3.30.565.10">
    <property type="entry name" value="Histidine kinase-like ATPase, C-terminal domain"/>
    <property type="match status" value="1"/>
</dbReference>
<feature type="transmembrane region" description="Helical" evidence="14">
    <location>
        <begin position="313"/>
        <end position="338"/>
    </location>
</feature>
<dbReference type="Pfam" id="PF02518">
    <property type="entry name" value="HATPase_c"/>
    <property type="match status" value="1"/>
</dbReference>
<gene>
    <name evidence="18" type="ORF">OHAE_1151</name>
</gene>
<dbReference type="NCBIfam" id="TIGR00229">
    <property type="entry name" value="sensory_box"/>
    <property type="match status" value="1"/>
</dbReference>
<reference evidence="19" key="1">
    <citation type="submission" date="2017-12" db="EMBL/GenBank/DDBJ databases">
        <authorList>
            <person name="Diaz M."/>
        </authorList>
    </citation>
    <scope>NUCLEOTIDE SEQUENCE [LARGE SCALE GENOMIC DNA]</scope>
    <source>
        <strain evidence="19">FI11154</strain>
    </source>
</reference>
<dbReference type="CDD" id="cd06225">
    <property type="entry name" value="HAMP"/>
    <property type="match status" value="1"/>
</dbReference>
<dbReference type="Pfam" id="PF00672">
    <property type="entry name" value="HAMP"/>
    <property type="match status" value="1"/>
</dbReference>
<dbReference type="Gene3D" id="3.30.450.20">
    <property type="entry name" value="PAS domain"/>
    <property type="match status" value="1"/>
</dbReference>
<dbReference type="SUPFAM" id="SSF158472">
    <property type="entry name" value="HAMP domain-like"/>
    <property type="match status" value="1"/>
</dbReference>
<keyword evidence="9" id="KW-0418">Kinase</keyword>
<feature type="transmembrane region" description="Helical" evidence="14">
    <location>
        <begin position="39"/>
        <end position="68"/>
    </location>
</feature>
<dbReference type="PROSITE" id="PS50112">
    <property type="entry name" value="PAS"/>
    <property type="match status" value="1"/>
</dbReference>
<evidence type="ECO:0000256" key="13">
    <source>
        <dbReference type="ARBA" id="ARBA00023136"/>
    </source>
</evidence>
<feature type="domain" description="Histidine kinase" evidence="15">
    <location>
        <begin position="529"/>
        <end position="751"/>
    </location>
</feature>
<dbReference type="InterPro" id="IPR004358">
    <property type="entry name" value="Sig_transdc_His_kin-like_C"/>
</dbReference>
<keyword evidence="11 14" id="KW-1133">Transmembrane helix</keyword>
<dbReference type="RefSeq" id="WP_109368953.1">
    <property type="nucleotide sequence ID" value="NZ_OOFM01000005.1"/>
</dbReference>
<feature type="transmembrane region" description="Helical" evidence="14">
    <location>
        <begin position="74"/>
        <end position="94"/>
    </location>
</feature>
<dbReference type="SMART" id="SM00388">
    <property type="entry name" value="HisKA"/>
    <property type="match status" value="1"/>
</dbReference>
<accession>A0A2P9HMG2</accession>
<dbReference type="GO" id="GO:0005886">
    <property type="term" value="C:plasma membrane"/>
    <property type="evidence" value="ECO:0007669"/>
    <property type="project" value="UniProtKB-SubCell"/>
</dbReference>
<dbReference type="Gene3D" id="6.10.340.10">
    <property type="match status" value="1"/>
</dbReference>
<keyword evidence="12" id="KW-0902">Two-component regulatory system</keyword>